<evidence type="ECO:0000313" key="2">
    <source>
        <dbReference type="Proteomes" id="UP000280834"/>
    </source>
</evidence>
<dbReference type="WBParaSite" id="BTMF_0000463001-mRNA-1">
    <property type="protein sequence ID" value="BTMF_0000463001-mRNA-1"/>
    <property type="gene ID" value="BTMF_0000463001"/>
</dbReference>
<evidence type="ECO:0000313" key="3">
    <source>
        <dbReference type="WBParaSite" id="BTMF_0000463001-mRNA-1"/>
    </source>
</evidence>
<reference evidence="3" key="1">
    <citation type="submission" date="2017-02" db="UniProtKB">
        <authorList>
            <consortium name="WormBaseParasite"/>
        </authorList>
    </citation>
    <scope>IDENTIFICATION</scope>
</reference>
<organism evidence="3">
    <name type="scientific">Brugia timori</name>
    <dbReference type="NCBI Taxonomy" id="42155"/>
    <lineage>
        <taxon>Eukaryota</taxon>
        <taxon>Metazoa</taxon>
        <taxon>Ecdysozoa</taxon>
        <taxon>Nematoda</taxon>
        <taxon>Chromadorea</taxon>
        <taxon>Rhabditida</taxon>
        <taxon>Spirurina</taxon>
        <taxon>Spiruromorpha</taxon>
        <taxon>Filarioidea</taxon>
        <taxon>Onchocercidae</taxon>
        <taxon>Brugia</taxon>
    </lineage>
</organism>
<evidence type="ECO:0000313" key="1">
    <source>
        <dbReference type="EMBL" id="VDO15773.1"/>
    </source>
</evidence>
<dbReference type="EMBL" id="UZAG01003712">
    <property type="protein sequence ID" value="VDO15773.1"/>
    <property type="molecule type" value="Genomic_DNA"/>
</dbReference>
<gene>
    <name evidence="1" type="ORF">BTMF_LOCUS3929</name>
</gene>
<proteinExistence type="predicted"/>
<reference evidence="1 2" key="2">
    <citation type="submission" date="2018-11" db="EMBL/GenBank/DDBJ databases">
        <authorList>
            <consortium name="Pathogen Informatics"/>
        </authorList>
    </citation>
    <scope>NUCLEOTIDE SEQUENCE [LARGE SCALE GENOMIC DNA]</scope>
</reference>
<dbReference type="Proteomes" id="UP000280834">
    <property type="component" value="Unassembled WGS sequence"/>
</dbReference>
<protein>
    <submittedName>
        <fullName evidence="1 3">Uncharacterized protein</fullName>
    </submittedName>
</protein>
<accession>A0A0R3QE44</accession>
<keyword evidence="2" id="KW-1185">Reference proteome</keyword>
<name>A0A0R3QE44_9BILA</name>
<dbReference type="AlphaFoldDB" id="A0A0R3QE44"/>
<sequence>MELVYKFFPSLQRNQTKLASDHRIMVAFSLLSLL</sequence>